<name>A0A6A5KD96_9PLEO</name>
<feature type="compositionally biased region" description="Basic and acidic residues" evidence="1">
    <location>
        <begin position="533"/>
        <end position="552"/>
    </location>
</feature>
<dbReference type="OrthoDB" id="3776883at2759"/>
<proteinExistence type="predicted"/>
<dbReference type="Proteomes" id="UP000800040">
    <property type="component" value="Unassembled WGS sequence"/>
</dbReference>
<protein>
    <submittedName>
        <fullName evidence="2">Uncharacterized protein</fullName>
    </submittedName>
</protein>
<organism evidence="2 3">
    <name type="scientific">Decorospora gaudefroyi</name>
    <dbReference type="NCBI Taxonomy" id="184978"/>
    <lineage>
        <taxon>Eukaryota</taxon>
        <taxon>Fungi</taxon>
        <taxon>Dikarya</taxon>
        <taxon>Ascomycota</taxon>
        <taxon>Pezizomycotina</taxon>
        <taxon>Dothideomycetes</taxon>
        <taxon>Pleosporomycetidae</taxon>
        <taxon>Pleosporales</taxon>
        <taxon>Pleosporineae</taxon>
        <taxon>Pleosporaceae</taxon>
        <taxon>Decorospora</taxon>
    </lineage>
</organism>
<accession>A0A6A5KD96</accession>
<feature type="region of interest" description="Disordered" evidence="1">
    <location>
        <begin position="533"/>
        <end position="569"/>
    </location>
</feature>
<feature type="region of interest" description="Disordered" evidence="1">
    <location>
        <begin position="468"/>
        <end position="487"/>
    </location>
</feature>
<evidence type="ECO:0000313" key="2">
    <source>
        <dbReference type="EMBL" id="KAF1832982.1"/>
    </source>
</evidence>
<sequence length="569" mass="63822">MTLENVRARFADSGTEHLLEALPPPESMTWIPHHSANPPMALVIGTFDGTEVLVFLVRYGEKAREVRYCTSEVANASKNVYTTPVAQDEVLDMPLIAPFKYLAHTAAPMKRKFNMLIRWYFLANGLIHDIERDNDEFSKRFQGALKTIKEKRLVDGLRCKTIEDSPDLDEPNVCGLRSASRNGAINTAGRIATEQQSPSTSTPERGSKEPNPDLRRLHQYLEGHDALYLLENIPDADEIKFVDQSIFPEAQPKKLFVGHHIESGDDIYGYMVRLNRGFHEIRFYREGARSREAIGAADIGRQRLVHPFGKTFPKPPAAIEQSDKARSTLMVKWYFIAAGIATNCVLKETKAYPERLRSALDYIARRMGAGAVKDPKHSSDENAAIQDNDSVEQEPSGDNPYVHESDIQSTLAGDPPRLSLPPTVLKKSGVARKSAPSFPARGTPSTQLPDERSSHRPSIIANDMVTATPGPTPTPTLAPTVPPHSAKRSADDMEFAELARMITEDQKLTTQINDVDHDLEVLEMRKETFMAKWQKEYDTKREKRDTLDEQRSGVRNKVKRQRMNPSGDD</sequence>
<keyword evidence="3" id="KW-1185">Reference proteome</keyword>
<feature type="region of interest" description="Disordered" evidence="1">
    <location>
        <begin position="370"/>
        <end position="455"/>
    </location>
</feature>
<reference evidence="2" key="1">
    <citation type="submission" date="2020-01" db="EMBL/GenBank/DDBJ databases">
        <authorList>
            <consortium name="DOE Joint Genome Institute"/>
            <person name="Haridas S."/>
            <person name="Albert R."/>
            <person name="Binder M."/>
            <person name="Bloem J."/>
            <person name="Labutti K."/>
            <person name="Salamov A."/>
            <person name="Andreopoulos B."/>
            <person name="Baker S.E."/>
            <person name="Barry K."/>
            <person name="Bills G."/>
            <person name="Bluhm B.H."/>
            <person name="Cannon C."/>
            <person name="Castanera R."/>
            <person name="Culley D.E."/>
            <person name="Daum C."/>
            <person name="Ezra D."/>
            <person name="Gonzalez J.B."/>
            <person name="Henrissat B."/>
            <person name="Kuo A."/>
            <person name="Liang C."/>
            <person name="Lipzen A."/>
            <person name="Lutzoni F."/>
            <person name="Magnuson J."/>
            <person name="Mondo S."/>
            <person name="Nolan M."/>
            <person name="Ohm R."/>
            <person name="Pangilinan J."/>
            <person name="Park H.-J."/>
            <person name="Ramirez L."/>
            <person name="Alfaro M."/>
            <person name="Sun H."/>
            <person name="Tritt A."/>
            <person name="Yoshinaga Y."/>
            <person name="Zwiers L.-H."/>
            <person name="Turgeon B.G."/>
            <person name="Goodwin S.B."/>
            <person name="Spatafora J.W."/>
            <person name="Crous P.W."/>
            <person name="Grigoriev I.V."/>
        </authorList>
    </citation>
    <scope>NUCLEOTIDE SEQUENCE</scope>
    <source>
        <strain evidence="2">P77</strain>
    </source>
</reference>
<gene>
    <name evidence="2" type="ORF">BDW02DRAFT_501684</name>
</gene>
<feature type="region of interest" description="Disordered" evidence="1">
    <location>
        <begin position="187"/>
        <end position="213"/>
    </location>
</feature>
<feature type="compositionally biased region" description="Polar residues" evidence="1">
    <location>
        <begin position="193"/>
        <end position="204"/>
    </location>
</feature>
<feature type="compositionally biased region" description="Pro residues" evidence="1">
    <location>
        <begin position="470"/>
        <end position="482"/>
    </location>
</feature>
<evidence type="ECO:0000313" key="3">
    <source>
        <dbReference type="Proteomes" id="UP000800040"/>
    </source>
</evidence>
<dbReference type="EMBL" id="ML975327">
    <property type="protein sequence ID" value="KAF1832982.1"/>
    <property type="molecule type" value="Genomic_DNA"/>
</dbReference>
<dbReference type="AlphaFoldDB" id="A0A6A5KD96"/>
<evidence type="ECO:0000256" key="1">
    <source>
        <dbReference type="SAM" id="MobiDB-lite"/>
    </source>
</evidence>